<gene>
    <name evidence="2" type="ORF">LCGC14_0722790</name>
</gene>
<feature type="non-terminal residue" evidence="2">
    <location>
        <position position="118"/>
    </location>
</feature>
<comment type="caution">
    <text evidence="2">The sequence shown here is derived from an EMBL/GenBank/DDBJ whole genome shotgun (WGS) entry which is preliminary data.</text>
</comment>
<evidence type="ECO:0000313" key="2">
    <source>
        <dbReference type="EMBL" id="KKN41465.1"/>
    </source>
</evidence>
<evidence type="ECO:0000256" key="1">
    <source>
        <dbReference type="SAM" id="MobiDB-lite"/>
    </source>
</evidence>
<dbReference type="EMBL" id="LAZR01001645">
    <property type="protein sequence ID" value="KKN41465.1"/>
    <property type="molecule type" value="Genomic_DNA"/>
</dbReference>
<feature type="compositionally biased region" description="Basic and acidic residues" evidence="1">
    <location>
        <begin position="33"/>
        <end position="44"/>
    </location>
</feature>
<feature type="region of interest" description="Disordered" evidence="1">
    <location>
        <begin position="1"/>
        <end position="118"/>
    </location>
</feature>
<name>A0A0F9QBU9_9ZZZZ</name>
<organism evidence="2">
    <name type="scientific">marine sediment metagenome</name>
    <dbReference type="NCBI Taxonomy" id="412755"/>
    <lineage>
        <taxon>unclassified sequences</taxon>
        <taxon>metagenomes</taxon>
        <taxon>ecological metagenomes</taxon>
    </lineage>
</organism>
<accession>A0A0F9QBU9</accession>
<dbReference type="AlphaFoldDB" id="A0A0F9QBU9"/>
<sequence length="118" mass="12667">MYRRPPLVPRTSAIGSSLWPTPQVGGQGGRHQWAKDGKGGRDLTSEVQAAERMWPTPNVPNGGRSPATGTMSRTGMTPDGKKRQVDLGQAVKRWPTPQAHDTAKGNAARVGRYGTKHG</sequence>
<protein>
    <submittedName>
        <fullName evidence="2">Uncharacterized protein</fullName>
    </submittedName>
</protein>
<reference evidence="2" key="1">
    <citation type="journal article" date="2015" name="Nature">
        <title>Complex archaea that bridge the gap between prokaryotes and eukaryotes.</title>
        <authorList>
            <person name="Spang A."/>
            <person name="Saw J.H."/>
            <person name="Jorgensen S.L."/>
            <person name="Zaremba-Niedzwiedzka K."/>
            <person name="Martijn J."/>
            <person name="Lind A.E."/>
            <person name="van Eijk R."/>
            <person name="Schleper C."/>
            <person name="Guy L."/>
            <person name="Ettema T.J."/>
        </authorList>
    </citation>
    <scope>NUCLEOTIDE SEQUENCE</scope>
</reference>
<proteinExistence type="predicted"/>